<dbReference type="AlphaFoldDB" id="A0A8E2F1D3"/>
<dbReference type="PRINTS" id="PR01039">
    <property type="entry name" value="TRNASYNTHTRP"/>
</dbReference>
<dbReference type="EC" id="6.1.1.2" evidence="3"/>
<dbReference type="PANTHER" id="PTHR43766">
    <property type="entry name" value="TRYPTOPHAN--TRNA LIGASE, MITOCHONDRIAL"/>
    <property type="match status" value="1"/>
</dbReference>
<comment type="subcellular location">
    <subcellularLocation>
        <location evidence="1">Mitochondrion matrix</location>
    </subcellularLocation>
</comment>
<proteinExistence type="inferred from homology"/>
<gene>
    <name evidence="12" type="ORF">AOQ84DRAFT_292658</name>
</gene>
<evidence type="ECO:0000313" key="12">
    <source>
        <dbReference type="EMBL" id="OCL08664.1"/>
    </source>
</evidence>
<keyword evidence="13" id="KW-1185">Reference proteome</keyword>
<dbReference type="InterPro" id="IPR050203">
    <property type="entry name" value="Trp-tRNA_synthetase"/>
</dbReference>
<reference evidence="12 13" key="1">
    <citation type="journal article" date="2016" name="Nat. Commun.">
        <title>Ectomycorrhizal ecology is imprinted in the genome of the dominant symbiotic fungus Cenococcum geophilum.</title>
        <authorList>
            <consortium name="DOE Joint Genome Institute"/>
            <person name="Peter M."/>
            <person name="Kohler A."/>
            <person name="Ohm R.A."/>
            <person name="Kuo A."/>
            <person name="Krutzmann J."/>
            <person name="Morin E."/>
            <person name="Arend M."/>
            <person name="Barry K.W."/>
            <person name="Binder M."/>
            <person name="Choi C."/>
            <person name="Clum A."/>
            <person name="Copeland A."/>
            <person name="Grisel N."/>
            <person name="Haridas S."/>
            <person name="Kipfer T."/>
            <person name="LaButti K."/>
            <person name="Lindquist E."/>
            <person name="Lipzen A."/>
            <person name="Maire R."/>
            <person name="Meier B."/>
            <person name="Mihaltcheva S."/>
            <person name="Molinier V."/>
            <person name="Murat C."/>
            <person name="Poggeler S."/>
            <person name="Quandt C.A."/>
            <person name="Sperisen C."/>
            <person name="Tritt A."/>
            <person name="Tisserant E."/>
            <person name="Crous P.W."/>
            <person name="Henrissat B."/>
            <person name="Nehls U."/>
            <person name="Egli S."/>
            <person name="Spatafora J.W."/>
            <person name="Grigoriev I.V."/>
            <person name="Martin F.M."/>
        </authorList>
    </citation>
    <scope>NUCLEOTIDE SEQUENCE [LARGE SCALE GENOMIC DNA]</scope>
    <source>
        <strain evidence="12 13">CBS 207.34</strain>
    </source>
</reference>
<evidence type="ECO:0000256" key="7">
    <source>
        <dbReference type="ARBA" id="ARBA00022917"/>
    </source>
</evidence>
<dbReference type="Pfam" id="PF00579">
    <property type="entry name" value="tRNA-synt_1b"/>
    <property type="match status" value="1"/>
</dbReference>
<name>A0A8E2F1D3_9PEZI</name>
<dbReference type="PROSITE" id="PS00178">
    <property type="entry name" value="AA_TRNA_LIGASE_I"/>
    <property type="match status" value="1"/>
</dbReference>
<organism evidence="12 13">
    <name type="scientific">Glonium stellatum</name>
    <dbReference type="NCBI Taxonomy" id="574774"/>
    <lineage>
        <taxon>Eukaryota</taxon>
        <taxon>Fungi</taxon>
        <taxon>Dikarya</taxon>
        <taxon>Ascomycota</taxon>
        <taxon>Pezizomycotina</taxon>
        <taxon>Dothideomycetes</taxon>
        <taxon>Pleosporomycetidae</taxon>
        <taxon>Gloniales</taxon>
        <taxon>Gloniaceae</taxon>
        <taxon>Glonium</taxon>
    </lineage>
</organism>
<evidence type="ECO:0000256" key="11">
    <source>
        <dbReference type="RuleBase" id="RU363036"/>
    </source>
</evidence>
<dbReference type="InterPro" id="IPR002305">
    <property type="entry name" value="aa-tRNA-synth_Ic"/>
</dbReference>
<accession>A0A8E2F1D3</accession>
<evidence type="ECO:0000256" key="1">
    <source>
        <dbReference type="ARBA" id="ARBA00004305"/>
    </source>
</evidence>
<dbReference type="Gene3D" id="1.10.240.10">
    <property type="entry name" value="Tyrosyl-Transfer RNA Synthetase"/>
    <property type="match status" value="1"/>
</dbReference>
<dbReference type="NCBIfam" id="TIGR00233">
    <property type="entry name" value="trpS"/>
    <property type="match status" value="1"/>
</dbReference>
<dbReference type="Gene3D" id="3.40.50.620">
    <property type="entry name" value="HUPs"/>
    <property type="match status" value="1"/>
</dbReference>
<dbReference type="GO" id="GO:0005759">
    <property type="term" value="C:mitochondrial matrix"/>
    <property type="evidence" value="ECO:0007669"/>
    <property type="project" value="UniProtKB-SubCell"/>
</dbReference>
<comment type="similarity">
    <text evidence="2 11">Belongs to the class-I aminoacyl-tRNA synthetase family.</text>
</comment>
<evidence type="ECO:0000256" key="9">
    <source>
        <dbReference type="ARBA" id="ARBA00030268"/>
    </source>
</evidence>
<keyword evidence="7 11" id="KW-0648">Protein biosynthesis</keyword>
<keyword evidence="4 11" id="KW-0436">Ligase</keyword>
<evidence type="ECO:0000256" key="8">
    <source>
        <dbReference type="ARBA" id="ARBA00023146"/>
    </source>
</evidence>
<dbReference type="FunFam" id="3.40.50.620:FF:000082">
    <property type="entry name" value="MSW1p Mitochondrial tryptophanyl-tRNA synthetase"/>
    <property type="match status" value="1"/>
</dbReference>
<evidence type="ECO:0000313" key="13">
    <source>
        <dbReference type="Proteomes" id="UP000250140"/>
    </source>
</evidence>
<sequence>MLRPIPRAVSTAIPTTNLSTRWLYARFSSSVASAQPQVIFSGIQPTGVPHLGNYLGALRQWVKLQNEAPPNATILYSIVDLHAITIRQDPVQLRQWRREMLASLLSVGLDPKRSIIFYQSDVAAHSELMWILSCYASVGYLSRMTQWKSKLALPENTSPLDPSTKTKLKLGLFSYPVLQAADILVHRATHVPVGADQSQHLEFARECANSFNHNFQHVLVPPETILSPAKRVMSLTRPHLKMSKSHEDPKSRILITDSREEISRKINSALTDSVAGVTYDPLNRPGVSNLIHIMYHLDETIADSCEALAGDCRDLSLRAFKERVIDAVDEQLKSVRIKYEELMQPNNDHLLSDISDEGSRKASANANATMSLVRGALGL</sequence>
<evidence type="ECO:0000256" key="6">
    <source>
        <dbReference type="ARBA" id="ARBA00022840"/>
    </source>
</evidence>
<evidence type="ECO:0000256" key="10">
    <source>
        <dbReference type="ARBA" id="ARBA00069760"/>
    </source>
</evidence>
<keyword evidence="8 11" id="KW-0030">Aminoacyl-tRNA synthetase</keyword>
<dbReference type="InterPro" id="IPR014729">
    <property type="entry name" value="Rossmann-like_a/b/a_fold"/>
</dbReference>
<protein>
    <recommendedName>
        <fullName evidence="10">Tryptophan--tRNA ligase, mitochondrial</fullName>
        <ecNumber evidence="3">6.1.1.2</ecNumber>
    </recommendedName>
    <alternativeName>
        <fullName evidence="9">Tryptophanyl-tRNA synthetase</fullName>
    </alternativeName>
</protein>
<dbReference type="FunFam" id="1.10.240.10:FF:000002">
    <property type="entry name" value="Tryptophan--tRNA ligase"/>
    <property type="match status" value="1"/>
</dbReference>
<dbReference type="OrthoDB" id="15808at2759"/>
<dbReference type="EMBL" id="KV749624">
    <property type="protein sequence ID" value="OCL08664.1"/>
    <property type="molecule type" value="Genomic_DNA"/>
</dbReference>
<dbReference type="GO" id="GO:0070183">
    <property type="term" value="P:mitochondrial tryptophanyl-tRNA aminoacylation"/>
    <property type="evidence" value="ECO:0007669"/>
    <property type="project" value="TreeGrafter"/>
</dbReference>
<keyword evidence="6 11" id="KW-0067">ATP-binding</keyword>
<evidence type="ECO:0000256" key="5">
    <source>
        <dbReference type="ARBA" id="ARBA00022741"/>
    </source>
</evidence>
<dbReference type="PANTHER" id="PTHR43766:SF1">
    <property type="entry name" value="TRYPTOPHAN--TRNA LIGASE, MITOCHONDRIAL"/>
    <property type="match status" value="1"/>
</dbReference>
<keyword evidence="5 11" id="KW-0547">Nucleotide-binding</keyword>
<dbReference type="CDD" id="cd00806">
    <property type="entry name" value="TrpRS_core"/>
    <property type="match status" value="1"/>
</dbReference>
<dbReference type="SUPFAM" id="SSF52374">
    <property type="entry name" value="Nucleotidylyl transferase"/>
    <property type="match status" value="1"/>
</dbReference>
<dbReference type="Proteomes" id="UP000250140">
    <property type="component" value="Unassembled WGS sequence"/>
</dbReference>
<evidence type="ECO:0000256" key="3">
    <source>
        <dbReference type="ARBA" id="ARBA00013161"/>
    </source>
</evidence>
<dbReference type="GO" id="GO:0005524">
    <property type="term" value="F:ATP binding"/>
    <property type="evidence" value="ECO:0007669"/>
    <property type="project" value="UniProtKB-KW"/>
</dbReference>
<evidence type="ECO:0000256" key="4">
    <source>
        <dbReference type="ARBA" id="ARBA00022598"/>
    </source>
</evidence>
<dbReference type="GO" id="GO:0004830">
    <property type="term" value="F:tryptophan-tRNA ligase activity"/>
    <property type="evidence" value="ECO:0007669"/>
    <property type="project" value="UniProtKB-EC"/>
</dbReference>
<dbReference type="InterPro" id="IPR002306">
    <property type="entry name" value="Trp-tRNA-ligase"/>
</dbReference>
<evidence type="ECO:0000256" key="2">
    <source>
        <dbReference type="ARBA" id="ARBA00005594"/>
    </source>
</evidence>
<dbReference type="InterPro" id="IPR001412">
    <property type="entry name" value="aa-tRNA-synth_I_CS"/>
</dbReference>